<name>A0A0S2DFT7_LYSEN</name>
<organism evidence="1 2">
    <name type="scientific">Lysobacter enzymogenes</name>
    <dbReference type="NCBI Taxonomy" id="69"/>
    <lineage>
        <taxon>Bacteria</taxon>
        <taxon>Pseudomonadati</taxon>
        <taxon>Pseudomonadota</taxon>
        <taxon>Gammaproteobacteria</taxon>
        <taxon>Lysobacterales</taxon>
        <taxon>Lysobacteraceae</taxon>
        <taxon>Lysobacter</taxon>
    </lineage>
</organism>
<sequence>MAVASIFLQLSVADKLLALRDDRRKIQQHIGDAIQCFLIVNRCDFYMPTIRRDPHARRISSMQGVLSSLCSGGYRGYLTGRKTDG</sequence>
<accession>A0A0S2DFT7</accession>
<reference evidence="1 2" key="1">
    <citation type="submission" date="2015-11" db="EMBL/GenBank/DDBJ databases">
        <title>Genome sequences of Lysobacter enzymogenes strain C3 and Lysobacter antibioticus ATCC 29479.</title>
        <authorList>
            <person name="Kobayashi D.Y."/>
        </authorList>
    </citation>
    <scope>NUCLEOTIDE SEQUENCE [LARGE SCALE GENOMIC DNA]</scope>
    <source>
        <strain evidence="1 2">C3</strain>
    </source>
</reference>
<dbReference type="STRING" id="69.GLE_1862"/>
<evidence type="ECO:0000313" key="2">
    <source>
        <dbReference type="Proteomes" id="UP000061569"/>
    </source>
</evidence>
<gene>
    <name evidence="1" type="ORF">GLE_1862</name>
</gene>
<dbReference type="EMBL" id="CP013140">
    <property type="protein sequence ID" value="ALN57214.1"/>
    <property type="molecule type" value="Genomic_DNA"/>
</dbReference>
<dbReference type="Proteomes" id="UP000061569">
    <property type="component" value="Chromosome"/>
</dbReference>
<dbReference type="AlphaFoldDB" id="A0A0S2DFT7"/>
<evidence type="ECO:0000313" key="1">
    <source>
        <dbReference type="EMBL" id="ALN57214.1"/>
    </source>
</evidence>
<dbReference type="KEGG" id="lez:GLE_1862"/>
<protein>
    <submittedName>
        <fullName evidence="1">Uncharacterized protein</fullName>
    </submittedName>
</protein>
<dbReference type="PATRIC" id="fig|69.6.peg.1833"/>
<proteinExistence type="predicted"/>